<proteinExistence type="predicted"/>
<dbReference type="EMBL" id="MN740866">
    <property type="protein sequence ID" value="QHU15583.1"/>
    <property type="molecule type" value="Genomic_DNA"/>
</dbReference>
<reference evidence="1" key="1">
    <citation type="journal article" date="2020" name="Nature">
        <title>Giant virus diversity and host interactions through global metagenomics.</title>
        <authorList>
            <person name="Schulz F."/>
            <person name="Roux S."/>
            <person name="Paez-Espino D."/>
            <person name="Jungbluth S."/>
            <person name="Walsh D.A."/>
            <person name="Denef V.J."/>
            <person name="McMahon K.D."/>
            <person name="Konstantinidis K.T."/>
            <person name="Eloe-Fadrosh E.A."/>
            <person name="Kyrpides N.C."/>
            <person name="Woyke T."/>
        </authorList>
    </citation>
    <scope>NUCLEOTIDE SEQUENCE</scope>
    <source>
        <strain evidence="1">GVMAG-S-3300002307-41</strain>
    </source>
</reference>
<evidence type="ECO:0000313" key="1">
    <source>
        <dbReference type="EMBL" id="QHU15583.1"/>
    </source>
</evidence>
<name>A0A6C0KE08_9ZZZZ</name>
<protein>
    <submittedName>
        <fullName evidence="1">Uncharacterized protein</fullName>
    </submittedName>
</protein>
<sequence length="82" mass="9679">MFKPNDSVYVEYGSSGRVVSYNPYTNDILILHRLSEKSWLQVKYNAKYVKTSTNDLFWDIRTPFVTPKPTMLETIYAYLGFR</sequence>
<accession>A0A6C0KE08</accession>
<organism evidence="1">
    <name type="scientific">viral metagenome</name>
    <dbReference type="NCBI Taxonomy" id="1070528"/>
    <lineage>
        <taxon>unclassified sequences</taxon>
        <taxon>metagenomes</taxon>
        <taxon>organismal metagenomes</taxon>
    </lineage>
</organism>
<dbReference type="AlphaFoldDB" id="A0A6C0KE08"/>